<protein>
    <submittedName>
        <fullName evidence="1">Uncharacterized protein</fullName>
    </submittedName>
</protein>
<accession>A0A2P2QRC3</accession>
<name>A0A2P2QRC3_RHIMU</name>
<proteinExistence type="predicted"/>
<organism evidence="1">
    <name type="scientific">Rhizophora mucronata</name>
    <name type="common">Asiatic mangrove</name>
    <dbReference type="NCBI Taxonomy" id="61149"/>
    <lineage>
        <taxon>Eukaryota</taxon>
        <taxon>Viridiplantae</taxon>
        <taxon>Streptophyta</taxon>
        <taxon>Embryophyta</taxon>
        <taxon>Tracheophyta</taxon>
        <taxon>Spermatophyta</taxon>
        <taxon>Magnoliopsida</taxon>
        <taxon>eudicotyledons</taxon>
        <taxon>Gunneridae</taxon>
        <taxon>Pentapetalae</taxon>
        <taxon>rosids</taxon>
        <taxon>fabids</taxon>
        <taxon>Malpighiales</taxon>
        <taxon>Rhizophoraceae</taxon>
        <taxon>Rhizophora</taxon>
    </lineage>
</organism>
<evidence type="ECO:0000313" key="1">
    <source>
        <dbReference type="EMBL" id="MBX69527.1"/>
    </source>
</evidence>
<sequence>MFPCFSNLTTAKIGLKTQSNLFFIKNINNPPLGQSTKKGQIMAYMQSTLHLNYNDD</sequence>
<reference evidence="1" key="1">
    <citation type="submission" date="2018-02" db="EMBL/GenBank/DDBJ databases">
        <title>Rhizophora mucronata_Transcriptome.</title>
        <authorList>
            <person name="Meera S.P."/>
            <person name="Sreeshan A."/>
            <person name="Augustine A."/>
        </authorList>
    </citation>
    <scope>NUCLEOTIDE SEQUENCE</scope>
    <source>
        <tissue evidence="1">Leaf</tissue>
    </source>
</reference>
<dbReference type="AlphaFoldDB" id="A0A2P2QRC3"/>
<dbReference type="EMBL" id="GGEC01089043">
    <property type="protein sequence ID" value="MBX69527.1"/>
    <property type="molecule type" value="Transcribed_RNA"/>
</dbReference>